<dbReference type="EMBL" id="JANBUO010000361">
    <property type="protein sequence ID" value="KAJ2804789.1"/>
    <property type="molecule type" value="Genomic_DNA"/>
</dbReference>
<dbReference type="OrthoDB" id="5592585at2759"/>
<accession>A0A9W8HXS1</accession>
<comment type="caution">
    <text evidence="1">The sequence shown here is derived from an EMBL/GenBank/DDBJ whole genome shotgun (WGS) entry which is preliminary data.</text>
</comment>
<dbReference type="Proteomes" id="UP001140094">
    <property type="component" value="Unassembled WGS sequence"/>
</dbReference>
<dbReference type="AlphaFoldDB" id="A0A9W8HXS1"/>
<evidence type="ECO:0000313" key="2">
    <source>
        <dbReference type="Proteomes" id="UP001140094"/>
    </source>
</evidence>
<protein>
    <submittedName>
        <fullName evidence="1">Uncharacterized protein</fullName>
    </submittedName>
</protein>
<reference evidence="1" key="1">
    <citation type="submission" date="2022-07" db="EMBL/GenBank/DDBJ databases">
        <title>Phylogenomic reconstructions and comparative analyses of Kickxellomycotina fungi.</title>
        <authorList>
            <person name="Reynolds N.K."/>
            <person name="Stajich J.E."/>
            <person name="Barry K."/>
            <person name="Grigoriev I.V."/>
            <person name="Crous P."/>
            <person name="Smith M.E."/>
        </authorList>
    </citation>
    <scope>NUCLEOTIDE SEQUENCE</scope>
    <source>
        <strain evidence="1">NRRL 1565</strain>
    </source>
</reference>
<name>A0A9W8HXS1_9FUNG</name>
<proteinExistence type="predicted"/>
<keyword evidence="2" id="KW-1185">Reference proteome</keyword>
<sequence length="220" mass="24402">MLFTRSRVYVTSLVPICIDVQGTDSDQEFVVKTLQKLWFYLRLPSAALGNICGSPYSCDCLRFISGSAAGIGRVEHATANEIGATKLKVRIERPVRIVRQATYMYNCLYNDAGAKRTAVLKLTWTPTYWLSEGAAYQIIGGACSDKIPKIYSSGILVPDSFGYRLEIAIMEDCGKTLEEYANRCRKSYGNEYAIYNAKMVEVVECVSNCLAIANSAEAQH</sequence>
<evidence type="ECO:0000313" key="1">
    <source>
        <dbReference type="EMBL" id="KAJ2804789.1"/>
    </source>
</evidence>
<organism evidence="1 2">
    <name type="scientific">Coemansia guatemalensis</name>
    <dbReference type="NCBI Taxonomy" id="2761395"/>
    <lineage>
        <taxon>Eukaryota</taxon>
        <taxon>Fungi</taxon>
        <taxon>Fungi incertae sedis</taxon>
        <taxon>Zoopagomycota</taxon>
        <taxon>Kickxellomycotina</taxon>
        <taxon>Kickxellomycetes</taxon>
        <taxon>Kickxellales</taxon>
        <taxon>Kickxellaceae</taxon>
        <taxon>Coemansia</taxon>
    </lineage>
</organism>
<gene>
    <name evidence="1" type="ORF">H4R20_002365</name>
</gene>